<dbReference type="AlphaFoldDB" id="A0A2D0ADX6"/>
<evidence type="ECO:0000256" key="1">
    <source>
        <dbReference type="SAM" id="MobiDB-lite"/>
    </source>
</evidence>
<accession>A0A2D0ADX6</accession>
<gene>
    <name evidence="2" type="ORF">CEG18_11985</name>
</gene>
<reference evidence="2 3" key="1">
    <citation type="submission" date="2017-06" db="EMBL/GenBank/DDBJ databases">
        <title>Draft genome of Pseudomonas nitroreducens DF05.</title>
        <authorList>
            <person name="Iyer R."/>
        </authorList>
    </citation>
    <scope>NUCLEOTIDE SEQUENCE [LARGE SCALE GENOMIC DNA]</scope>
    <source>
        <strain evidence="2 3">DF05</strain>
    </source>
</reference>
<evidence type="ECO:0000313" key="2">
    <source>
        <dbReference type="EMBL" id="OWP50267.1"/>
    </source>
</evidence>
<organism evidence="2 3">
    <name type="scientific">Pseudomonas nitroreducens</name>
    <dbReference type="NCBI Taxonomy" id="46680"/>
    <lineage>
        <taxon>Bacteria</taxon>
        <taxon>Pseudomonadati</taxon>
        <taxon>Pseudomonadota</taxon>
        <taxon>Gammaproteobacteria</taxon>
        <taxon>Pseudomonadales</taxon>
        <taxon>Pseudomonadaceae</taxon>
        <taxon>Pseudomonas</taxon>
    </lineage>
</organism>
<proteinExistence type="predicted"/>
<name>A0A2D0ADX6_PSENT</name>
<dbReference type="Proteomes" id="UP000198145">
    <property type="component" value="Unassembled WGS sequence"/>
</dbReference>
<sequence>MSMGITMQGFEGGAERFGIDPKKYLRIEVNAINRAGRRIKRVLLVEPLSAATGIRKNILNDRINFRTATSNVPQGRIVPTSHGIPARNYKHRASGPDGTGTRARILVAWWQGEKVAAGFINPRSKRRLPLATRSEKARKIGPATRNRHIKTYRYSWGPVPQNAMGPSAASLMQACVDDARRALASEILAEEFNIGLDGVLF</sequence>
<protein>
    <submittedName>
        <fullName evidence="2">Uncharacterized protein</fullName>
    </submittedName>
</protein>
<feature type="region of interest" description="Disordered" evidence="1">
    <location>
        <begin position="74"/>
        <end position="97"/>
    </location>
</feature>
<comment type="caution">
    <text evidence="2">The sequence shown here is derived from an EMBL/GenBank/DDBJ whole genome shotgun (WGS) entry which is preliminary data.</text>
</comment>
<evidence type="ECO:0000313" key="3">
    <source>
        <dbReference type="Proteomes" id="UP000198145"/>
    </source>
</evidence>
<dbReference type="EMBL" id="NJBA01000004">
    <property type="protein sequence ID" value="OWP50267.1"/>
    <property type="molecule type" value="Genomic_DNA"/>
</dbReference>